<dbReference type="SUPFAM" id="SSF48403">
    <property type="entry name" value="Ankyrin repeat"/>
    <property type="match status" value="1"/>
</dbReference>
<proteinExistence type="predicted"/>
<feature type="repeat" description="ANK" evidence="7">
    <location>
        <begin position="249"/>
        <end position="282"/>
    </location>
</feature>
<evidence type="ECO:0000313" key="10">
    <source>
        <dbReference type="EMBL" id="KAH9320826.1"/>
    </source>
</evidence>
<gene>
    <name evidence="10" type="ORF">KI387_015465</name>
</gene>
<accession>A0AA38LEF0</accession>
<evidence type="ECO:0000259" key="9">
    <source>
        <dbReference type="Pfam" id="PF13962"/>
    </source>
</evidence>
<organism evidence="10 11">
    <name type="scientific">Taxus chinensis</name>
    <name type="common">Chinese yew</name>
    <name type="synonym">Taxus wallichiana var. chinensis</name>
    <dbReference type="NCBI Taxonomy" id="29808"/>
    <lineage>
        <taxon>Eukaryota</taxon>
        <taxon>Viridiplantae</taxon>
        <taxon>Streptophyta</taxon>
        <taxon>Embryophyta</taxon>
        <taxon>Tracheophyta</taxon>
        <taxon>Spermatophyta</taxon>
        <taxon>Pinopsida</taxon>
        <taxon>Pinidae</taxon>
        <taxon>Conifers II</taxon>
        <taxon>Cupressales</taxon>
        <taxon>Taxaceae</taxon>
        <taxon>Taxus</taxon>
    </lineage>
</organism>
<evidence type="ECO:0000256" key="7">
    <source>
        <dbReference type="PROSITE-ProRule" id="PRU00023"/>
    </source>
</evidence>
<dbReference type="AlphaFoldDB" id="A0AA38LEF0"/>
<keyword evidence="2 8" id="KW-0812">Transmembrane</keyword>
<feature type="repeat" description="ANK" evidence="7">
    <location>
        <begin position="181"/>
        <end position="213"/>
    </location>
</feature>
<feature type="domain" description="PGG" evidence="9">
    <location>
        <begin position="365"/>
        <end position="475"/>
    </location>
</feature>
<evidence type="ECO:0000256" key="5">
    <source>
        <dbReference type="ARBA" id="ARBA00023043"/>
    </source>
</evidence>
<dbReference type="PROSITE" id="PS50297">
    <property type="entry name" value="ANK_REP_REGION"/>
    <property type="match status" value="4"/>
</dbReference>
<keyword evidence="4 8" id="KW-1133">Transmembrane helix</keyword>
<evidence type="ECO:0000256" key="1">
    <source>
        <dbReference type="ARBA" id="ARBA00004141"/>
    </source>
</evidence>
<feature type="transmembrane region" description="Helical" evidence="8">
    <location>
        <begin position="370"/>
        <end position="393"/>
    </location>
</feature>
<name>A0AA38LEF0_TAXCH</name>
<evidence type="ECO:0000256" key="4">
    <source>
        <dbReference type="ARBA" id="ARBA00022989"/>
    </source>
</evidence>
<reference evidence="10 11" key="1">
    <citation type="journal article" date="2021" name="Nat. Plants">
        <title>The Taxus genome provides insights into paclitaxel biosynthesis.</title>
        <authorList>
            <person name="Xiong X."/>
            <person name="Gou J."/>
            <person name="Liao Q."/>
            <person name="Li Y."/>
            <person name="Zhou Q."/>
            <person name="Bi G."/>
            <person name="Li C."/>
            <person name="Du R."/>
            <person name="Wang X."/>
            <person name="Sun T."/>
            <person name="Guo L."/>
            <person name="Liang H."/>
            <person name="Lu P."/>
            <person name="Wu Y."/>
            <person name="Zhang Z."/>
            <person name="Ro D.K."/>
            <person name="Shang Y."/>
            <person name="Huang S."/>
            <person name="Yan J."/>
        </authorList>
    </citation>
    <scope>NUCLEOTIDE SEQUENCE [LARGE SCALE GENOMIC DNA]</scope>
    <source>
        <strain evidence="10">Ta-2019</strain>
    </source>
</reference>
<evidence type="ECO:0000256" key="8">
    <source>
        <dbReference type="SAM" id="Phobius"/>
    </source>
</evidence>
<dbReference type="Pfam" id="PF13962">
    <property type="entry name" value="PGG"/>
    <property type="match status" value="1"/>
</dbReference>
<dbReference type="PANTHER" id="PTHR24186">
    <property type="entry name" value="PROTEIN PHOSPHATASE 1 REGULATORY SUBUNIT"/>
    <property type="match status" value="1"/>
</dbReference>
<dbReference type="InterPro" id="IPR036770">
    <property type="entry name" value="Ankyrin_rpt-contain_sf"/>
</dbReference>
<dbReference type="OMA" id="SSCEINP"/>
<keyword evidence="11" id="KW-1185">Reference proteome</keyword>
<dbReference type="SMART" id="SM00248">
    <property type="entry name" value="ANK"/>
    <property type="match status" value="7"/>
</dbReference>
<dbReference type="PANTHER" id="PTHR24186:SF2">
    <property type="entry name" value="OS02G0735700 PROTEIN"/>
    <property type="match status" value="1"/>
</dbReference>
<keyword evidence="5 7" id="KW-0040">ANK repeat</keyword>
<keyword evidence="3" id="KW-0677">Repeat</keyword>
<keyword evidence="6 8" id="KW-0472">Membrane</keyword>
<evidence type="ECO:0000256" key="2">
    <source>
        <dbReference type="ARBA" id="ARBA00022692"/>
    </source>
</evidence>
<dbReference type="GO" id="GO:0005886">
    <property type="term" value="C:plasma membrane"/>
    <property type="evidence" value="ECO:0007669"/>
    <property type="project" value="TreeGrafter"/>
</dbReference>
<protein>
    <recommendedName>
        <fullName evidence="9">PGG domain-containing protein</fullName>
    </recommendedName>
</protein>
<feature type="transmembrane region" description="Helical" evidence="8">
    <location>
        <begin position="457"/>
        <end position="477"/>
    </location>
</feature>
<feature type="repeat" description="ANK" evidence="7">
    <location>
        <begin position="215"/>
        <end position="247"/>
    </location>
</feature>
<dbReference type="InterPro" id="IPR026961">
    <property type="entry name" value="PGG_dom"/>
</dbReference>
<evidence type="ECO:0000256" key="6">
    <source>
        <dbReference type="ARBA" id="ARBA00023136"/>
    </source>
</evidence>
<dbReference type="PROSITE" id="PS50088">
    <property type="entry name" value="ANK_REPEAT"/>
    <property type="match status" value="4"/>
</dbReference>
<comment type="subcellular location">
    <subcellularLocation>
        <location evidence="1">Membrane</location>
        <topology evidence="1">Multi-pass membrane protein</topology>
    </subcellularLocation>
</comment>
<dbReference type="Pfam" id="PF12796">
    <property type="entry name" value="Ank_2"/>
    <property type="match status" value="3"/>
</dbReference>
<dbReference type="Proteomes" id="UP000824469">
    <property type="component" value="Unassembled WGS sequence"/>
</dbReference>
<feature type="transmembrane region" description="Helical" evidence="8">
    <location>
        <begin position="413"/>
        <end position="437"/>
    </location>
</feature>
<evidence type="ECO:0000256" key="3">
    <source>
        <dbReference type="ARBA" id="ARBA00022737"/>
    </source>
</evidence>
<dbReference type="EMBL" id="JAHRHJ020000003">
    <property type="protein sequence ID" value="KAH9320826.1"/>
    <property type="molecule type" value="Genomic_DNA"/>
</dbReference>
<sequence>MEQQARVSTRKFVKQVTWRHNDTELHAAAREGNLEQVKRILSGESLDSQEECEVEGEVIVEIADTKVQRDLIAAQNDLGETVLYVAAGCGHLEVVRELVKFIDLEAASLKTRSGFDALHIAAKHGHLDIVMELLGFCSALSMTTDLSNSTALYSAAIQGHLNVVNALLEVEEKLIKIARSNGKTALHSVARLGHLEIIRLLLEKDQELTARKDNKGQTALHMAVKGKSIDVVEELVRADPSVINLQDKKGNTALHIATRKSRDQIVKELLSYSGINVNALNKSKQTVLDIAEKLTSTENASQIKDALREAGAESARNIDQPKDARELKKSVSEIKHDVHTQLMQTAKTDKRVTGIAKELKKLHREGINNATNSVTVVAVLIAAIAFTAIFTVPGQYMGGSGPDVGEAMVVRKIAFQVFVIFDSLALFISLAVVVVQITLVAWETKAQRQVVFVMNKLMWLACVCISVSFIALAHIVVGHHAKWAAIAVTVIGATIMTATLTTMCYFVVRHQIGKYKDRSERKIRRSTQSRSYSWSIYSLSDSDMCKSEHERIYAL</sequence>
<feature type="repeat" description="ANK" evidence="7">
    <location>
        <begin position="113"/>
        <end position="145"/>
    </location>
</feature>
<evidence type="ECO:0000313" key="11">
    <source>
        <dbReference type="Proteomes" id="UP000824469"/>
    </source>
</evidence>
<dbReference type="InterPro" id="IPR002110">
    <property type="entry name" value="Ankyrin_rpt"/>
</dbReference>
<comment type="caution">
    <text evidence="10">The sequence shown here is derived from an EMBL/GenBank/DDBJ whole genome shotgun (WGS) entry which is preliminary data.</text>
</comment>
<dbReference type="Gene3D" id="1.25.40.20">
    <property type="entry name" value="Ankyrin repeat-containing domain"/>
    <property type="match status" value="3"/>
</dbReference>
<feature type="transmembrane region" description="Helical" evidence="8">
    <location>
        <begin position="483"/>
        <end position="508"/>
    </location>
</feature>